<dbReference type="Proteomes" id="UP000015101">
    <property type="component" value="Unassembled WGS sequence"/>
</dbReference>
<dbReference type="GO" id="GO:0043001">
    <property type="term" value="P:Golgi to plasma membrane protein transport"/>
    <property type="evidence" value="ECO:0000318"/>
    <property type="project" value="GO_Central"/>
</dbReference>
<evidence type="ECO:0000313" key="3">
    <source>
        <dbReference type="EnsemblMetazoa" id="HelroP109284"/>
    </source>
</evidence>
<dbReference type="InterPro" id="IPR055392">
    <property type="entry name" value="BROMI_C"/>
</dbReference>
<dbReference type="AlphaFoldDB" id="T1EES1"/>
<dbReference type="KEGG" id="hro:HELRODRAFT_109284"/>
<dbReference type="HOGENOM" id="CLU_604504_0_0_1"/>
<reference evidence="3" key="3">
    <citation type="submission" date="2015-06" db="UniProtKB">
        <authorList>
            <consortium name="EnsemblMetazoa"/>
        </authorList>
    </citation>
    <scope>IDENTIFICATION</scope>
</reference>
<name>T1EES1_HELRO</name>
<dbReference type="CTD" id="20195073"/>
<dbReference type="RefSeq" id="XP_009011290.1">
    <property type="nucleotide sequence ID" value="XM_009013042.1"/>
</dbReference>
<dbReference type="GO" id="GO:0005802">
    <property type="term" value="C:trans-Golgi network"/>
    <property type="evidence" value="ECO:0000318"/>
    <property type="project" value="GO_Central"/>
</dbReference>
<dbReference type="OrthoDB" id="1668230at2759"/>
<reference evidence="2 4" key="2">
    <citation type="journal article" date="2013" name="Nature">
        <title>Insights into bilaterian evolution from three spiralian genomes.</title>
        <authorList>
            <person name="Simakov O."/>
            <person name="Marletaz F."/>
            <person name="Cho S.J."/>
            <person name="Edsinger-Gonzales E."/>
            <person name="Havlak P."/>
            <person name="Hellsten U."/>
            <person name="Kuo D.H."/>
            <person name="Larsson T."/>
            <person name="Lv J."/>
            <person name="Arendt D."/>
            <person name="Savage R."/>
            <person name="Osoegawa K."/>
            <person name="de Jong P."/>
            <person name="Grimwood J."/>
            <person name="Chapman J.A."/>
            <person name="Shapiro H."/>
            <person name="Aerts A."/>
            <person name="Otillar R.P."/>
            <person name="Terry A.Y."/>
            <person name="Boore J.L."/>
            <person name="Grigoriev I.V."/>
            <person name="Lindberg D.R."/>
            <person name="Seaver E.C."/>
            <person name="Weisblat D.A."/>
            <person name="Putnam N.H."/>
            <person name="Rokhsar D.S."/>
        </authorList>
    </citation>
    <scope>NUCLEOTIDE SEQUENCE</scope>
</reference>
<reference evidence="4" key="1">
    <citation type="submission" date="2012-12" db="EMBL/GenBank/DDBJ databases">
        <authorList>
            <person name="Hellsten U."/>
            <person name="Grimwood J."/>
            <person name="Chapman J.A."/>
            <person name="Shapiro H."/>
            <person name="Aerts A."/>
            <person name="Otillar R.P."/>
            <person name="Terry A.Y."/>
            <person name="Boore J.L."/>
            <person name="Simakov O."/>
            <person name="Marletaz F."/>
            <person name="Cho S.-J."/>
            <person name="Edsinger-Gonzales E."/>
            <person name="Havlak P."/>
            <person name="Kuo D.-H."/>
            <person name="Larsson T."/>
            <person name="Lv J."/>
            <person name="Arendt D."/>
            <person name="Savage R."/>
            <person name="Osoegawa K."/>
            <person name="de Jong P."/>
            <person name="Lindberg D.R."/>
            <person name="Seaver E.C."/>
            <person name="Weisblat D.A."/>
            <person name="Putnam N.H."/>
            <person name="Grigoriev I.V."/>
            <person name="Rokhsar D.S."/>
        </authorList>
    </citation>
    <scope>NUCLEOTIDE SEQUENCE</scope>
</reference>
<dbReference type="STRING" id="6412.T1EES1"/>
<dbReference type="SUPFAM" id="SSF47923">
    <property type="entry name" value="Ypt/Rab-GAP domain of gyp1p"/>
    <property type="match status" value="1"/>
</dbReference>
<feature type="domain" description="BROMI C-terminal Rab TBC-like" evidence="1">
    <location>
        <begin position="1"/>
        <end position="444"/>
    </location>
</feature>
<keyword evidence="4" id="KW-1185">Reference proteome</keyword>
<dbReference type="GeneID" id="20195073"/>
<dbReference type="InParanoid" id="T1EES1"/>
<sequence length="453" mass="52581">MICCLDTMLLLHCRFDFQRLLMSRQKEKMLDSATSTTTSSSSSPPSSTVLIMMDDHSLQHNHILVRSFLIGGYSERLLPDTQYSDKPIRMFHEYPVPDCYWPKLSKHSTTDGHQQQLPKIKDHESFVEFREVIFDVIGRSSRDASGLKDSYVMMMIEQAVEYNASHENNTSITNRLRALSPRTHDINVSDSAAKKYTFSKIQLEGIKLIIRYGTSLRLLTSSTKESTEKLKLLIAKVSMAFCRGDNESDGFYNIAHNVNLGFDWFAGVLFILSNGNVNRTLKFLSKFASLHTSIYLWKYYSMICNNNNNKSNLATIQHVINNSLEMILQEELPQVLSTFHMSGFAPAQICQHWIRQWFLNYLDWPQIQQSLICSLCFGPDYIVYFCISILKHNEEIIKRQMVDRNLVIYLKEEPIRDFDASRYVDYMISLEDKYRSHIFRNMRDAYGKVFGSQ</sequence>
<protein>
    <recommendedName>
        <fullName evidence="1">BROMI C-terminal Rab TBC-like domain-containing protein</fullName>
    </recommendedName>
</protein>
<dbReference type="EMBL" id="AMQM01002805">
    <property type="status" value="NOT_ANNOTATED_CDS"/>
    <property type="molecule type" value="Genomic_DNA"/>
</dbReference>
<dbReference type="Gene3D" id="1.10.472.80">
    <property type="entry name" value="Ypt/Rab-GAP domain of gyp1p, domain 3"/>
    <property type="match status" value="1"/>
</dbReference>
<gene>
    <name evidence="3" type="primary">20195073</name>
    <name evidence="2" type="ORF">HELRODRAFT_109284</name>
</gene>
<dbReference type="InterPro" id="IPR035969">
    <property type="entry name" value="Rab-GAP_TBC_sf"/>
</dbReference>
<organism evidence="3 4">
    <name type="scientific">Helobdella robusta</name>
    <name type="common">Californian leech</name>
    <dbReference type="NCBI Taxonomy" id="6412"/>
    <lineage>
        <taxon>Eukaryota</taxon>
        <taxon>Metazoa</taxon>
        <taxon>Spiralia</taxon>
        <taxon>Lophotrochozoa</taxon>
        <taxon>Annelida</taxon>
        <taxon>Clitellata</taxon>
        <taxon>Hirudinea</taxon>
        <taxon>Rhynchobdellida</taxon>
        <taxon>Glossiphoniidae</taxon>
        <taxon>Helobdella</taxon>
    </lineage>
</organism>
<dbReference type="OMA" id="PRTHDIN"/>
<evidence type="ECO:0000313" key="2">
    <source>
        <dbReference type="EMBL" id="ESO11021.1"/>
    </source>
</evidence>
<dbReference type="EMBL" id="KB095858">
    <property type="protein sequence ID" value="ESO11021.1"/>
    <property type="molecule type" value="Genomic_DNA"/>
</dbReference>
<dbReference type="eggNOG" id="ENOG502QR93">
    <property type="taxonomic scope" value="Eukaryota"/>
</dbReference>
<dbReference type="Pfam" id="PF23440">
    <property type="entry name" value="BROMI_C"/>
    <property type="match status" value="1"/>
</dbReference>
<evidence type="ECO:0000313" key="4">
    <source>
        <dbReference type="Proteomes" id="UP000015101"/>
    </source>
</evidence>
<evidence type="ECO:0000259" key="1">
    <source>
        <dbReference type="Pfam" id="PF23440"/>
    </source>
</evidence>
<proteinExistence type="predicted"/>
<accession>T1EES1</accession>
<dbReference type="EnsemblMetazoa" id="HelroT109284">
    <property type="protein sequence ID" value="HelroP109284"/>
    <property type="gene ID" value="HelroG109284"/>
</dbReference>